<protein>
    <recommendedName>
        <fullName evidence="3">Sulfotransferase family protein</fullName>
    </recommendedName>
</protein>
<dbReference type="OrthoDB" id="547419at2"/>
<name>A0A238KI39_9RHOB</name>
<evidence type="ECO:0008006" key="3">
    <source>
        <dbReference type="Google" id="ProtNLM"/>
    </source>
</evidence>
<sequence>MKQLLLHVGTHKTGTTAIQHALFAERDALLRQGVLYDTGFDQVKGTRYAQHGVSHALARFNDEDQAGLAAYRARLLNAPCDRIVISAEPFYRHFDRRGFETAGAPEDYEERRRVYLDRVAEYFDCFDTRVSLYFRRPDSFASSLFKENVTSNSMKQDFPDFLQGRARVFQYADRLNDFETRFPKTDVFSFEALTKRGLIAGFFADHGLTLSDSFQSDPVRQGVSDRAALWLLRAKQETDLDAQAISRRWAFGLSPEGDEVFKSGAKEMFWDSAAARAAFVRESLKGFSHADFWADDLGNARPIEWSDDAQASAEAAFLHWQKQHIVALRVREAIGAKPFTPYDQLPKARRNILSAYYTVASLLRAHR</sequence>
<dbReference type="RefSeq" id="WP_093967205.1">
    <property type="nucleotide sequence ID" value="NZ_FXYE01000002.1"/>
</dbReference>
<proteinExistence type="predicted"/>
<dbReference type="SUPFAM" id="SSF52540">
    <property type="entry name" value="P-loop containing nucleoside triphosphate hydrolases"/>
    <property type="match status" value="1"/>
</dbReference>
<gene>
    <name evidence="1" type="ORF">COL8621_01999</name>
</gene>
<dbReference type="Proteomes" id="UP000202922">
    <property type="component" value="Unassembled WGS sequence"/>
</dbReference>
<evidence type="ECO:0000313" key="1">
    <source>
        <dbReference type="EMBL" id="SMX42529.1"/>
    </source>
</evidence>
<dbReference type="AlphaFoldDB" id="A0A238KI39"/>
<dbReference type="Gene3D" id="3.40.50.300">
    <property type="entry name" value="P-loop containing nucleotide triphosphate hydrolases"/>
    <property type="match status" value="1"/>
</dbReference>
<keyword evidence="2" id="KW-1185">Reference proteome</keyword>
<dbReference type="InterPro" id="IPR027417">
    <property type="entry name" value="P-loop_NTPase"/>
</dbReference>
<reference evidence="2" key="1">
    <citation type="submission" date="2017-05" db="EMBL/GenBank/DDBJ databases">
        <authorList>
            <person name="Rodrigo-Torres L."/>
            <person name="Arahal R. D."/>
            <person name="Lucena T."/>
        </authorList>
    </citation>
    <scope>NUCLEOTIDE SEQUENCE [LARGE SCALE GENOMIC DNA]</scope>
    <source>
        <strain evidence="2">CECT 8621</strain>
    </source>
</reference>
<dbReference type="EMBL" id="FXYE01000002">
    <property type="protein sequence ID" value="SMX42529.1"/>
    <property type="molecule type" value="Genomic_DNA"/>
</dbReference>
<evidence type="ECO:0000313" key="2">
    <source>
        <dbReference type="Proteomes" id="UP000202922"/>
    </source>
</evidence>
<accession>A0A238KI39</accession>
<organism evidence="1 2">
    <name type="scientific">Actibacterium lipolyticum</name>
    <dbReference type="NCBI Taxonomy" id="1524263"/>
    <lineage>
        <taxon>Bacteria</taxon>
        <taxon>Pseudomonadati</taxon>
        <taxon>Pseudomonadota</taxon>
        <taxon>Alphaproteobacteria</taxon>
        <taxon>Rhodobacterales</taxon>
        <taxon>Roseobacteraceae</taxon>
        <taxon>Actibacterium</taxon>
    </lineage>
</organism>